<proteinExistence type="predicted"/>
<evidence type="ECO:0000313" key="2">
    <source>
        <dbReference type="Proteomes" id="UP001597542"/>
    </source>
</evidence>
<name>A0ABW5I4L3_9PSEU</name>
<dbReference type="EMBL" id="JBHUKQ010000014">
    <property type="protein sequence ID" value="MFD2484149.1"/>
    <property type="molecule type" value="Genomic_DNA"/>
</dbReference>
<keyword evidence="2" id="KW-1185">Reference proteome</keyword>
<dbReference type="GO" id="GO:0004519">
    <property type="term" value="F:endonuclease activity"/>
    <property type="evidence" value="ECO:0007669"/>
    <property type="project" value="UniProtKB-KW"/>
</dbReference>
<dbReference type="Gene3D" id="1.10.30.50">
    <property type="match status" value="1"/>
</dbReference>
<gene>
    <name evidence="1" type="ORF">ACFSUT_27990</name>
</gene>
<reference evidence="2" key="1">
    <citation type="journal article" date="2019" name="Int. J. Syst. Evol. Microbiol.">
        <title>The Global Catalogue of Microorganisms (GCM) 10K type strain sequencing project: providing services to taxonomists for standard genome sequencing and annotation.</title>
        <authorList>
            <consortium name="The Broad Institute Genomics Platform"/>
            <consortium name="The Broad Institute Genome Sequencing Center for Infectious Disease"/>
            <person name="Wu L."/>
            <person name="Ma J."/>
        </authorList>
    </citation>
    <scope>NUCLEOTIDE SEQUENCE [LARGE SCALE GENOMIC DNA]</scope>
    <source>
        <strain evidence="2">CGMCC 4.7638</strain>
    </source>
</reference>
<keyword evidence="1" id="KW-0540">Nuclease</keyword>
<accession>A0ABW5I4L3</accession>
<keyword evidence="1" id="KW-0378">Hydrolase</keyword>
<comment type="caution">
    <text evidence="1">The sequence shown here is derived from an EMBL/GenBank/DDBJ whole genome shotgun (WGS) entry which is preliminary data.</text>
</comment>
<evidence type="ECO:0000313" key="1">
    <source>
        <dbReference type="EMBL" id="MFD2484149.1"/>
    </source>
</evidence>
<dbReference type="InterPro" id="IPR003615">
    <property type="entry name" value="HNH_nuc"/>
</dbReference>
<dbReference type="CDD" id="cd00085">
    <property type="entry name" value="HNHc"/>
    <property type="match status" value="1"/>
</dbReference>
<sequence length="137" mass="15194">MDPTAPLYVSWGDYLARTTPQERRAWCQRKAKRSNRPRLMSNAAEKLSVQDVVDVFEAAQGRCRYCGSLAVEGRPSTANGGPAPWEHIGRRIGSLDHPVSLVLGGRNHITNLAWSCLWCNTWPSLRLLGATDHGAVR</sequence>
<protein>
    <submittedName>
        <fullName evidence="1">HNH endonuclease signature motif containing protein</fullName>
    </submittedName>
</protein>
<dbReference type="Proteomes" id="UP001597542">
    <property type="component" value="Unassembled WGS sequence"/>
</dbReference>
<dbReference type="RefSeq" id="WP_344283211.1">
    <property type="nucleotide sequence ID" value="NZ_BAAAHV010000022.1"/>
</dbReference>
<keyword evidence="1" id="KW-0255">Endonuclease</keyword>
<organism evidence="1 2">
    <name type="scientific">Amycolatopsis albidoflavus</name>
    <dbReference type="NCBI Taxonomy" id="102226"/>
    <lineage>
        <taxon>Bacteria</taxon>
        <taxon>Bacillati</taxon>
        <taxon>Actinomycetota</taxon>
        <taxon>Actinomycetes</taxon>
        <taxon>Pseudonocardiales</taxon>
        <taxon>Pseudonocardiaceae</taxon>
        <taxon>Amycolatopsis</taxon>
    </lineage>
</organism>